<keyword evidence="1" id="KW-1133">Transmembrane helix</keyword>
<reference evidence="2 3" key="1">
    <citation type="journal article" date="2022" name="Gigascience">
        <title>A chromosome-level genome assembly and annotation of the desert horned lizard, Phrynosoma platyrhinos, provides insight into chromosomal rearrangements among reptiles.</title>
        <authorList>
            <person name="Koochekian N."/>
            <person name="Ascanio A."/>
            <person name="Farleigh K."/>
            <person name="Card D.C."/>
            <person name="Schield D.R."/>
            <person name="Castoe T.A."/>
            <person name="Jezkova T."/>
        </authorList>
    </citation>
    <scope>NUCLEOTIDE SEQUENCE [LARGE SCALE GENOMIC DNA]</scope>
    <source>
        <strain evidence="2">NK-2021</strain>
    </source>
</reference>
<dbReference type="EMBL" id="JAIPUX010005290">
    <property type="protein sequence ID" value="KAH0616599.1"/>
    <property type="molecule type" value="Genomic_DNA"/>
</dbReference>
<evidence type="ECO:0000313" key="3">
    <source>
        <dbReference type="Proteomes" id="UP000826234"/>
    </source>
</evidence>
<evidence type="ECO:0008006" key="4">
    <source>
        <dbReference type="Google" id="ProtNLM"/>
    </source>
</evidence>
<feature type="transmembrane region" description="Helical" evidence="1">
    <location>
        <begin position="68"/>
        <end position="92"/>
    </location>
</feature>
<evidence type="ECO:0000256" key="1">
    <source>
        <dbReference type="SAM" id="Phobius"/>
    </source>
</evidence>
<evidence type="ECO:0000313" key="2">
    <source>
        <dbReference type="EMBL" id="KAH0616599.1"/>
    </source>
</evidence>
<dbReference type="Proteomes" id="UP000826234">
    <property type="component" value="Unassembled WGS sequence"/>
</dbReference>
<name>A0ABQ7SGZ9_PHRPL</name>
<keyword evidence="3" id="KW-1185">Reference proteome</keyword>
<proteinExistence type="predicted"/>
<comment type="caution">
    <text evidence="2">The sequence shown here is derived from an EMBL/GenBank/DDBJ whole genome shotgun (WGS) entry which is preliminary data.</text>
</comment>
<protein>
    <recommendedName>
        <fullName evidence="4">Leucine-rich single-pass membrane protein 1</fullName>
    </recommendedName>
</protein>
<keyword evidence="1" id="KW-0472">Membrane</keyword>
<dbReference type="PANTHER" id="PTHR36475:SF1">
    <property type="entry name" value="LEUCINE-RICH SINGLE-PASS MEMBRANE PROTEIN 1"/>
    <property type="match status" value="1"/>
</dbReference>
<gene>
    <name evidence="2" type="ORF">JD844_027829</name>
</gene>
<organism evidence="2 3">
    <name type="scientific">Phrynosoma platyrhinos</name>
    <name type="common">Desert horned lizard</name>
    <dbReference type="NCBI Taxonomy" id="52577"/>
    <lineage>
        <taxon>Eukaryota</taxon>
        <taxon>Metazoa</taxon>
        <taxon>Chordata</taxon>
        <taxon>Craniata</taxon>
        <taxon>Vertebrata</taxon>
        <taxon>Euteleostomi</taxon>
        <taxon>Lepidosauria</taxon>
        <taxon>Squamata</taxon>
        <taxon>Bifurcata</taxon>
        <taxon>Unidentata</taxon>
        <taxon>Episquamata</taxon>
        <taxon>Toxicofera</taxon>
        <taxon>Iguania</taxon>
        <taxon>Phrynosomatidae</taxon>
        <taxon>Phrynosomatinae</taxon>
        <taxon>Phrynosoma</taxon>
    </lineage>
</organism>
<dbReference type="Pfam" id="PF15145">
    <property type="entry name" value="DUF4577"/>
    <property type="match status" value="1"/>
</dbReference>
<dbReference type="PANTHER" id="PTHR36475">
    <property type="entry name" value="LEUCINE-RICH SINGLE-PASS MEMBRANE PROTEIN 1"/>
    <property type="match status" value="1"/>
</dbReference>
<keyword evidence="1" id="KW-0812">Transmembrane</keyword>
<dbReference type="InterPro" id="IPR028099">
    <property type="entry name" value="DUF4577"/>
</dbReference>
<sequence>MSGMMDSPAENDAENSHDEGRLYVVDSLNNLNEQNHCLAHSQHATVWEENTDNPGCLMMQSNLRCQSWFFVTSIITLIVSLALVSFVIILIVHTGEKMDEVSRKIVLERKSIEDLKKFNDMILQYLNQTELMENIENISTVQTRQPSPDLPGY</sequence>
<accession>A0ABQ7SGZ9</accession>